<dbReference type="Pfam" id="PF12389">
    <property type="entry name" value="Peptidase_M73"/>
    <property type="match status" value="1"/>
</dbReference>
<comment type="caution">
    <text evidence="1">The sequence shown here is derived from an EMBL/GenBank/DDBJ whole genome shotgun (WGS) entry which is preliminary data.</text>
</comment>
<dbReference type="NCBIfam" id="TIGR04088">
    <property type="entry name" value="cognate_SipW"/>
    <property type="match status" value="1"/>
</dbReference>
<proteinExistence type="predicted"/>
<name>A0A942T4V3_9BACI</name>
<evidence type="ECO:0000313" key="1">
    <source>
        <dbReference type="EMBL" id="MBS4185297.1"/>
    </source>
</evidence>
<protein>
    <submittedName>
        <fullName evidence="2">CalY family protein</fullName>
    </submittedName>
    <submittedName>
        <fullName evidence="1">SipW-dependent-type signal peptide-containing protein</fullName>
    </submittedName>
</protein>
<gene>
    <name evidence="2" type="ORF">KHB02_021445</name>
    <name evidence="1" type="ORF">KHB02_28335</name>
</gene>
<reference evidence="1" key="1">
    <citation type="submission" date="2021-05" db="EMBL/GenBank/DDBJ databases">
        <title>Novel Bacillus species.</title>
        <authorList>
            <person name="Liu G."/>
        </authorList>
    </citation>
    <scope>NUCLEOTIDE SEQUENCE</scope>
    <source>
        <strain evidence="1 3">FJAT-50051</strain>
    </source>
</reference>
<dbReference type="EMBL" id="JAGYPE010000005">
    <property type="protein sequence ID" value="MBS4185297.1"/>
    <property type="molecule type" value="Genomic_DNA"/>
</dbReference>
<dbReference type="InterPro" id="IPR022121">
    <property type="entry name" value="Peptidase_M73_camelysin"/>
</dbReference>
<evidence type="ECO:0000313" key="2">
    <source>
        <dbReference type="EMBL" id="MCH6268097.1"/>
    </source>
</evidence>
<evidence type="ECO:0000313" key="3">
    <source>
        <dbReference type="Proteomes" id="UP000677265"/>
    </source>
</evidence>
<organism evidence="1">
    <name type="scientific">Neobacillus citreus</name>
    <dbReference type="NCBI Taxonomy" id="2833578"/>
    <lineage>
        <taxon>Bacteria</taxon>
        <taxon>Bacillati</taxon>
        <taxon>Bacillota</taxon>
        <taxon>Bacilli</taxon>
        <taxon>Bacillales</taxon>
        <taxon>Bacillaceae</taxon>
        <taxon>Neobacillus</taxon>
    </lineage>
</organism>
<dbReference type="InterPro" id="IPR023833">
    <property type="entry name" value="Signal_pept_SipW-depend-type"/>
</dbReference>
<keyword evidence="3" id="KW-1185">Reference proteome</keyword>
<sequence>MGTRTKLGLGVASAALGLALIGGGTFAYFSDKAETTGAFVNGTLDLNTNPTSITAINDFKPGDWANRTITLKNDGSLDIAKISLSTENTITNRDGASANTDDLNKYIRVYFLKNAGTNLVSSGSSEIIYGTTLDQLNNNTEEISTQVFGNGVAKNGTKDLYVQFQFIDNNEDQNQFQGDAIAIKWTFEGRQGAGQAK</sequence>
<dbReference type="AlphaFoldDB" id="A0A942T4V3"/>
<dbReference type="Proteomes" id="UP000677265">
    <property type="component" value="Unassembled WGS sequence"/>
</dbReference>
<dbReference type="RefSeq" id="WP_213145115.1">
    <property type="nucleotide sequence ID" value="NZ_JAGYPE020000049.1"/>
</dbReference>
<accession>A0A942T4V3</accession>
<dbReference type="EMBL" id="JAGYPE020000049">
    <property type="protein sequence ID" value="MCH6268097.1"/>
    <property type="molecule type" value="Genomic_DNA"/>
</dbReference>